<accession>A0A0G1ML54</accession>
<proteinExistence type="predicted"/>
<dbReference type="Proteomes" id="UP000034835">
    <property type="component" value="Unassembled WGS sequence"/>
</dbReference>
<comment type="caution">
    <text evidence="1">The sequence shown here is derived from an EMBL/GenBank/DDBJ whole genome shotgun (WGS) entry which is preliminary data.</text>
</comment>
<dbReference type="STRING" id="1618384.UW68_C0027G0015"/>
<dbReference type="Gene3D" id="3.40.50.150">
    <property type="entry name" value="Vaccinia Virus protein VP39"/>
    <property type="match status" value="1"/>
</dbReference>
<name>A0A0G1ML54_9BACT</name>
<dbReference type="AlphaFoldDB" id="A0A0G1ML54"/>
<dbReference type="EMBL" id="LCJG01000027">
    <property type="protein sequence ID" value="KKT72729.1"/>
    <property type="molecule type" value="Genomic_DNA"/>
</dbReference>
<evidence type="ECO:0008006" key="3">
    <source>
        <dbReference type="Google" id="ProtNLM"/>
    </source>
</evidence>
<sequence>MKKRTTNKPTALDYFTGKYNLDISQSSPIFVPQLDRIDLATLYKELKFNIGAEIGVLAGIYSEELCKANPSLNLFAIDAWKKYPGYVDIKGKQERYNRIYNQAVERLAPYNCHLVKKWSEDAVNDFEDESLDFIFIDGNHDFEHCTKDIENWSKKVRKGGIISGHDFFSCRENNLIIQVEEAVTGWTKEHAINPWFVLTKDTKSPTWMWVKT</sequence>
<dbReference type="PANTHER" id="PTHR37909">
    <property type="entry name" value="S-ADENOSYL-L-METHIONINE-DEPENDENT METHYLTRANSFERASES SUPERFAMILY PROTEIN"/>
    <property type="match status" value="1"/>
</dbReference>
<gene>
    <name evidence="1" type="ORF">UW68_C0027G0015</name>
</gene>
<dbReference type="SUPFAM" id="SSF53335">
    <property type="entry name" value="S-adenosyl-L-methionine-dependent methyltransferases"/>
    <property type="match status" value="1"/>
</dbReference>
<protein>
    <recommendedName>
        <fullName evidence="3">Class I SAM-dependent methyltransferase</fullName>
    </recommendedName>
</protein>
<evidence type="ECO:0000313" key="2">
    <source>
        <dbReference type="Proteomes" id="UP000034835"/>
    </source>
</evidence>
<dbReference type="PANTHER" id="PTHR37909:SF1">
    <property type="entry name" value="S-ADENOSYL-L-METHIONINE-DEPENDENT METHYLTRANSFERASES SUPERFAMILY PROTEIN"/>
    <property type="match status" value="1"/>
</dbReference>
<organism evidence="1 2">
    <name type="scientific">Candidatus Collierbacteria bacterium GW2011_GWB1_44_6</name>
    <dbReference type="NCBI Taxonomy" id="1618384"/>
    <lineage>
        <taxon>Bacteria</taxon>
        <taxon>Candidatus Collieribacteriota</taxon>
    </lineage>
</organism>
<dbReference type="InterPro" id="IPR029063">
    <property type="entry name" value="SAM-dependent_MTases_sf"/>
</dbReference>
<dbReference type="Pfam" id="PF13578">
    <property type="entry name" value="Methyltransf_24"/>
    <property type="match status" value="1"/>
</dbReference>
<evidence type="ECO:0000313" key="1">
    <source>
        <dbReference type="EMBL" id="KKT72729.1"/>
    </source>
</evidence>
<reference evidence="1 2" key="1">
    <citation type="journal article" date="2015" name="Nature">
        <title>rRNA introns, odd ribosomes, and small enigmatic genomes across a large radiation of phyla.</title>
        <authorList>
            <person name="Brown C.T."/>
            <person name="Hug L.A."/>
            <person name="Thomas B.C."/>
            <person name="Sharon I."/>
            <person name="Castelle C.J."/>
            <person name="Singh A."/>
            <person name="Wilkins M.J."/>
            <person name="Williams K.H."/>
            <person name="Banfield J.F."/>
        </authorList>
    </citation>
    <scope>NUCLEOTIDE SEQUENCE [LARGE SCALE GENOMIC DNA]</scope>
</reference>